<keyword evidence="3" id="KW-1185">Reference proteome</keyword>
<evidence type="ECO:0000313" key="2">
    <source>
        <dbReference type="EMBL" id="AIZ56275.1"/>
    </source>
</evidence>
<dbReference type="Proteomes" id="UP000030787">
    <property type="component" value="Chromosome"/>
</dbReference>
<name>A0A0A7LAS8_9ARCH</name>
<dbReference type="KEGG" id="mear:Mpt1_c03810"/>
<feature type="transmembrane region" description="Helical" evidence="1">
    <location>
        <begin position="43"/>
        <end position="66"/>
    </location>
</feature>
<dbReference type="GeneID" id="24818051"/>
<dbReference type="STRING" id="1577791.Mpt1_c03810"/>
<dbReference type="HOGENOM" id="CLU_2712597_0_0_2"/>
<proteinExistence type="predicted"/>
<keyword evidence="1" id="KW-0472">Membrane</keyword>
<feature type="transmembrane region" description="Helical" evidence="1">
    <location>
        <begin position="6"/>
        <end position="31"/>
    </location>
</feature>
<organism evidence="2 3">
    <name type="scientific">Candidatus Methanoplasma termitum</name>
    <dbReference type="NCBI Taxonomy" id="1577791"/>
    <lineage>
        <taxon>Archaea</taxon>
        <taxon>Methanobacteriati</taxon>
        <taxon>Thermoplasmatota</taxon>
        <taxon>Thermoplasmata</taxon>
        <taxon>Methanomassiliicoccales</taxon>
        <taxon>Methanomassiliicoccaceae</taxon>
        <taxon>Candidatus Methanoplasma</taxon>
    </lineage>
</organism>
<dbReference type="EMBL" id="CP010070">
    <property type="protein sequence ID" value="AIZ56275.1"/>
    <property type="molecule type" value="Genomic_DNA"/>
</dbReference>
<sequence length="72" mass="7326">MDGKGILSAIVSLVIFIIFAIIYFIILGFIIKIGADLIGEGKVSADAIAMAASILTAGTLIAGGGIKDAFKL</sequence>
<dbReference type="AlphaFoldDB" id="A0A0A7LAS8"/>
<gene>
    <name evidence="2" type="ORF">Mpt1_c03810</name>
</gene>
<reference evidence="2 3" key="1">
    <citation type="journal article" date="2014" name="Appl. Environ. Microbiol.">
        <title>Comparative Genome Analysis of 'Candidatus Methanoplasma termitum' Indicates a New Mode of Energy Metabolism in the Seventh Order of Methanogens.</title>
        <authorList>
            <person name="Lang K."/>
            <person name="Schuldes J."/>
            <person name="Klingl A."/>
            <person name="Poehlein A."/>
            <person name="Daniel R."/>
            <person name="Brune A."/>
        </authorList>
    </citation>
    <scope>NUCLEOTIDE SEQUENCE [LARGE SCALE GENOMIC DNA]</scope>
    <source>
        <strain evidence="3">Mpt1</strain>
    </source>
</reference>
<evidence type="ECO:0000313" key="3">
    <source>
        <dbReference type="Proteomes" id="UP000030787"/>
    </source>
</evidence>
<protein>
    <submittedName>
        <fullName evidence="2">Uncharacterized protein</fullName>
    </submittedName>
</protein>
<keyword evidence="1" id="KW-1133">Transmembrane helix</keyword>
<evidence type="ECO:0000256" key="1">
    <source>
        <dbReference type="SAM" id="Phobius"/>
    </source>
</evidence>
<accession>A0A0A7LAS8</accession>
<dbReference type="RefSeq" id="WP_048111605.1">
    <property type="nucleotide sequence ID" value="NZ_CP010070.1"/>
</dbReference>
<keyword evidence="1" id="KW-0812">Transmembrane</keyword>